<evidence type="ECO:0000313" key="4">
    <source>
        <dbReference type="Proteomes" id="UP001055460"/>
    </source>
</evidence>
<dbReference type="AlphaFoldDB" id="A0A9Q8YBX8"/>
<dbReference type="InterPro" id="IPR013538">
    <property type="entry name" value="ASHA1/2-like_C"/>
</dbReference>
<feature type="domain" description="Activator of Hsp90 ATPase homologue 1/2-like C-terminal" evidence="2">
    <location>
        <begin position="22"/>
        <end position="141"/>
    </location>
</feature>
<dbReference type="CDD" id="cd07814">
    <property type="entry name" value="SRPBCC_CalC_Aha1-like"/>
    <property type="match status" value="1"/>
</dbReference>
<accession>A0A9Q8YBX8</accession>
<protein>
    <submittedName>
        <fullName evidence="3">SRPBCC domain-containing protein</fullName>
    </submittedName>
</protein>
<gene>
    <name evidence="3" type="ORF">NE863_07560</name>
</gene>
<dbReference type="RefSeq" id="WP_252160546.1">
    <property type="nucleotide sequence ID" value="NZ_CP098807.1"/>
</dbReference>
<evidence type="ECO:0000259" key="2">
    <source>
        <dbReference type="Pfam" id="PF08327"/>
    </source>
</evidence>
<proteinExistence type="inferred from homology"/>
<evidence type="ECO:0000313" key="3">
    <source>
        <dbReference type="EMBL" id="USJ24809.1"/>
    </source>
</evidence>
<dbReference type="SUPFAM" id="SSF55961">
    <property type="entry name" value="Bet v1-like"/>
    <property type="match status" value="1"/>
</dbReference>
<dbReference type="InterPro" id="IPR023393">
    <property type="entry name" value="START-like_dom_sf"/>
</dbReference>
<comment type="similarity">
    <text evidence="1">Belongs to the AHA1 family.</text>
</comment>
<dbReference type="Pfam" id="PF08327">
    <property type="entry name" value="AHSA1"/>
    <property type="match status" value="1"/>
</dbReference>
<reference evidence="3" key="1">
    <citation type="submission" date="2022-06" db="EMBL/GenBank/DDBJ databases">
        <title>Physiological and biochemical characterization and genomic elucidation of a strain of the genus Ensifer adhaerens M8 that combines arsenic oxidation and chromium reduction.</title>
        <authorList>
            <person name="Li X."/>
            <person name="Yu c."/>
        </authorList>
    </citation>
    <scope>NUCLEOTIDE SEQUENCE</scope>
    <source>
        <strain evidence="3">M8</strain>
    </source>
</reference>
<dbReference type="Gene3D" id="3.30.530.20">
    <property type="match status" value="1"/>
</dbReference>
<dbReference type="EMBL" id="CP098807">
    <property type="protein sequence ID" value="USJ24809.1"/>
    <property type="molecule type" value="Genomic_DNA"/>
</dbReference>
<evidence type="ECO:0000256" key="1">
    <source>
        <dbReference type="ARBA" id="ARBA00006817"/>
    </source>
</evidence>
<name>A0A9Q8YBX8_ENSAD</name>
<dbReference type="Proteomes" id="UP001055460">
    <property type="component" value="Chromosome"/>
</dbReference>
<sequence length="265" mass="29098">MPIKKDGSGKRWVEMKLIVPGSPEEVWQAIATGSGNNAWFTKTEIDERVGGKIAFDFGPNGSSTGEVTHWEPPARFAYVEREWSEGAPPVATEITVTARSGNRCVLRMVHSLFTANDDWDDQLEGFEGGWPAFFEILKIYLAHFAGEKAVSSFAMVSTGEPQASVWERLTEALGLVGANVGEERSTPPRPERLAGIVERVQQDTKQRYLLLRLKEPGAGIALIGSYSTGEGTNASIALYHYGDGAESRAKGSEPKWQEWMATTFN</sequence>
<organism evidence="3 4">
    <name type="scientific">Ensifer adhaerens</name>
    <name type="common">Sinorhizobium morelense</name>
    <dbReference type="NCBI Taxonomy" id="106592"/>
    <lineage>
        <taxon>Bacteria</taxon>
        <taxon>Pseudomonadati</taxon>
        <taxon>Pseudomonadota</taxon>
        <taxon>Alphaproteobacteria</taxon>
        <taxon>Hyphomicrobiales</taxon>
        <taxon>Rhizobiaceae</taxon>
        <taxon>Sinorhizobium/Ensifer group</taxon>
        <taxon>Ensifer</taxon>
    </lineage>
</organism>